<dbReference type="Proteomes" id="UP000054477">
    <property type="component" value="Unassembled WGS sequence"/>
</dbReference>
<keyword evidence="2" id="KW-1185">Reference proteome</keyword>
<evidence type="ECO:0000313" key="1">
    <source>
        <dbReference type="EMBL" id="KIJ91299.1"/>
    </source>
</evidence>
<dbReference type="EMBL" id="KN839026">
    <property type="protein sequence ID" value="KIJ91299.1"/>
    <property type="molecule type" value="Genomic_DNA"/>
</dbReference>
<protein>
    <submittedName>
        <fullName evidence="1">Uncharacterized protein</fullName>
    </submittedName>
</protein>
<reference evidence="1 2" key="1">
    <citation type="submission" date="2014-04" db="EMBL/GenBank/DDBJ databases">
        <authorList>
            <consortium name="DOE Joint Genome Institute"/>
            <person name="Kuo A."/>
            <person name="Kohler A."/>
            <person name="Nagy L.G."/>
            <person name="Floudas D."/>
            <person name="Copeland A."/>
            <person name="Barry K.W."/>
            <person name="Cichocki N."/>
            <person name="Veneault-Fourrey C."/>
            <person name="LaButti K."/>
            <person name="Lindquist E.A."/>
            <person name="Lipzen A."/>
            <person name="Lundell T."/>
            <person name="Morin E."/>
            <person name="Murat C."/>
            <person name="Sun H."/>
            <person name="Tunlid A."/>
            <person name="Henrissat B."/>
            <person name="Grigoriev I.V."/>
            <person name="Hibbett D.S."/>
            <person name="Martin F."/>
            <person name="Nordberg H.P."/>
            <person name="Cantor M.N."/>
            <person name="Hua S.X."/>
        </authorList>
    </citation>
    <scope>NUCLEOTIDE SEQUENCE [LARGE SCALE GENOMIC DNA]</scope>
    <source>
        <strain evidence="1 2">LaAM-08-1</strain>
    </source>
</reference>
<evidence type="ECO:0000313" key="2">
    <source>
        <dbReference type="Proteomes" id="UP000054477"/>
    </source>
</evidence>
<accession>A0A0C9WHJ4</accession>
<gene>
    <name evidence="1" type="ORF">K443DRAFT_492171</name>
</gene>
<proteinExistence type="predicted"/>
<sequence length="100" mass="11070">MRVYHTSSIELEPCYACMKTTRIEDSGSLQGLAHQRETYAPPPFLSFTPSPPPFFSSTQGDIAYLLEPTIFLPPTHPSPMVLSPADFSTYANPLVPLTRP</sequence>
<reference evidence="2" key="2">
    <citation type="submission" date="2015-01" db="EMBL/GenBank/DDBJ databases">
        <title>Evolutionary Origins and Diversification of the Mycorrhizal Mutualists.</title>
        <authorList>
            <consortium name="DOE Joint Genome Institute"/>
            <consortium name="Mycorrhizal Genomics Consortium"/>
            <person name="Kohler A."/>
            <person name="Kuo A."/>
            <person name="Nagy L.G."/>
            <person name="Floudas D."/>
            <person name="Copeland A."/>
            <person name="Barry K.W."/>
            <person name="Cichocki N."/>
            <person name="Veneault-Fourrey C."/>
            <person name="LaButti K."/>
            <person name="Lindquist E.A."/>
            <person name="Lipzen A."/>
            <person name="Lundell T."/>
            <person name="Morin E."/>
            <person name="Murat C."/>
            <person name="Riley R."/>
            <person name="Ohm R."/>
            <person name="Sun H."/>
            <person name="Tunlid A."/>
            <person name="Henrissat B."/>
            <person name="Grigoriev I.V."/>
            <person name="Hibbett D.S."/>
            <person name="Martin F."/>
        </authorList>
    </citation>
    <scope>NUCLEOTIDE SEQUENCE [LARGE SCALE GENOMIC DNA]</scope>
    <source>
        <strain evidence="2">LaAM-08-1</strain>
    </source>
</reference>
<dbReference type="AlphaFoldDB" id="A0A0C9WHJ4"/>
<dbReference type="HOGENOM" id="CLU_2306598_0_0_1"/>
<name>A0A0C9WHJ4_9AGAR</name>
<organism evidence="1 2">
    <name type="scientific">Laccaria amethystina LaAM-08-1</name>
    <dbReference type="NCBI Taxonomy" id="1095629"/>
    <lineage>
        <taxon>Eukaryota</taxon>
        <taxon>Fungi</taxon>
        <taxon>Dikarya</taxon>
        <taxon>Basidiomycota</taxon>
        <taxon>Agaricomycotina</taxon>
        <taxon>Agaricomycetes</taxon>
        <taxon>Agaricomycetidae</taxon>
        <taxon>Agaricales</taxon>
        <taxon>Agaricineae</taxon>
        <taxon>Hydnangiaceae</taxon>
        <taxon>Laccaria</taxon>
    </lineage>
</organism>